<proteinExistence type="predicted"/>
<dbReference type="AlphaFoldDB" id="A0AAE0EUW7"/>
<keyword evidence="2" id="KW-1185">Reference proteome</keyword>
<evidence type="ECO:0000313" key="2">
    <source>
        <dbReference type="Proteomes" id="UP001190700"/>
    </source>
</evidence>
<gene>
    <name evidence="1" type="ORF">CYMTET_48682</name>
</gene>
<sequence>MFFNASNVYVLPDNVEAKKLAWTAYCRFTERHDPQNFKNLDRFGPLVNHGWPDLEIVVDDDPPSPTIVETGITFASHNECDAPFNPAHCIADVANIYGVGQAMGHIARDMSIVLSSGASG</sequence>
<comment type="caution">
    <text evidence="1">The sequence shown here is derived from an EMBL/GenBank/DDBJ whole genome shotgun (WGS) entry which is preliminary data.</text>
</comment>
<protein>
    <submittedName>
        <fullName evidence="1">Uncharacterized protein</fullName>
    </submittedName>
</protein>
<dbReference type="Proteomes" id="UP001190700">
    <property type="component" value="Unassembled WGS sequence"/>
</dbReference>
<name>A0AAE0EUW7_9CHLO</name>
<evidence type="ECO:0000313" key="1">
    <source>
        <dbReference type="EMBL" id="KAK3241566.1"/>
    </source>
</evidence>
<organism evidence="1 2">
    <name type="scientific">Cymbomonas tetramitiformis</name>
    <dbReference type="NCBI Taxonomy" id="36881"/>
    <lineage>
        <taxon>Eukaryota</taxon>
        <taxon>Viridiplantae</taxon>
        <taxon>Chlorophyta</taxon>
        <taxon>Pyramimonadophyceae</taxon>
        <taxon>Pyramimonadales</taxon>
        <taxon>Pyramimonadaceae</taxon>
        <taxon>Cymbomonas</taxon>
    </lineage>
</organism>
<accession>A0AAE0EUW7</accession>
<reference evidence="1 2" key="1">
    <citation type="journal article" date="2015" name="Genome Biol. Evol.">
        <title>Comparative Genomics of a Bacterivorous Green Alga Reveals Evolutionary Causalities and Consequences of Phago-Mixotrophic Mode of Nutrition.</title>
        <authorList>
            <person name="Burns J.A."/>
            <person name="Paasch A."/>
            <person name="Narechania A."/>
            <person name="Kim E."/>
        </authorList>
    </citation>
    <scope>NUCLEOTIDE SEQUENCE [LARGE SCALE GENOMIC DNA]</scope>
    <source>
        <strain evidence="1 2">PLY_AMNH</strain>
    </source>
</reference>
<dbReference type="EMBL" id="LGRX02033368">
    <property type="protein sequence ID" value="KAK3241566.1"/>
    <property type="molecule type" value="Genomic_DNA"/>
</dbReference>